<organism evidence="2 3">
    <name type="scientific">Orbilia oligospora</name>
    <name type="common">Nematode-trapping fungus</name>
    <name type="synonym">Arthrobotrys oligospora</name>
    <dbReference type="NCBI Taxonomy" id="2813651"/>
    <lineage>
        <taxon>Eukaryota</taxon>
        <taxon>Fungi</taxon>
        <taxon>Dikarya</taxon>
        <taxon>Ascomycota</taxon>
        <taxon>Pezizomycotina</taxon>
        <taxon>Orbiliomycetes</taxon>
        <taxon>Orbiliales</taxon>
        <taxon>Orbiliaceae</taxon>
        <taxon>Orbilia</taxon>
    </lineage>
</organism>
<feature type="region of interest" description="Disordered" evidence="1">
    <location>
        <begin position="263"/>
        <end position="283"/>
    </location>
</feature>
<dbReference type="EMBL" id="SOZJ01000004">
    <property type="protein sequence ID" value="TGJ67338.1"/>
    <property type="molecule type" value="Genomic_DNA"/>
</dbReference>
<sequence length="369" mass="41007">MSMLLSTSSSSPLFRSSTFGNAPLSPSISPQNEDMIMDCPASPSFFGRDIPSTPTTPGAHRSSFRPPNSAKRSRRNTHAHNDPYPSFQNPRRLSAIPSDNEVEAAYRNMSDYETSGSMPGNNKRKLPTRSVFQDSGLVPPQLAPPPTFLRPPVPTTIVRPSEASAADLNRSLAQAFQLLCLEKKDESSDASSQSSPHASVSTATSYTEDFPYHQMTHQFNQPQSALPDPEELLKEIVRNSLQSLHALRLAKAMERDIRTSRTSVDDGMDMEGHHQHHHHHNDHTGTAMQVVAYLEQSVSTINSARQYIVSLISFLHHSYFFVEANAACRSLPKQRFATEEIKSEIHSSKTKTTIVFSLFLVRFGAFIDL</sequence>
<feature type="compositionally biased region" description="Low complexity" evidence="1">
    <location>
        <begin position="1"/>
        <end position="19"/>
    </location>
</feature>
<name>A0A7C8TZY6_ORBOL</name>
<evidence type="ECO:0000313" key="2">
    <source>
        <dbReference type="EMBL" id="TGJ67338.1"/>
    </source>
</evidence>
<evidence type="ECO:0000256" key="1">
    <source>
        <dbReference type="SAM" id="MobiDB-lite"/>
    </source>
</evidence>
<protein>
    <submittedName>
        <fullName evidence="2">Uncharacterized protein</fullName>
    </submittedName>
</protein>
<reference evidence="2 3" key="1">
    <citation type="submission" date="2019-03" db="EMBL/GenBank/DDBJ databases">
        <title>Nematode-trapping fungi genome.</title>
        <authorList>
            <person name="Vidal-Diez De Ulzurrun G."/>
        </authorList>
    </citation>
    <scope>NUCLEOTIDE SEQUENCE [LARGE SCALE GENOMIC DNA]</scope>
    <source>
        <strain evidence="2 3">TWF154</strain>
    </source>
</reference>
<dbReference type="OrthoDB" id="5400683at2759"/>
<evidence type="ECO:0000313" key="3">
    <source>
        <dbReference type="Proteomes" id="UP000297595"/>
    </source>
</evidence>
<gene>
    <name evidence="2" type="ORF">EYR41_006472</name>
</gene>
<dbReference type="AlphaFoldDB" id="A0A7C8TZY6"/>
<dbReference type="Proteomes" id="UP000297595">
    <property type="component" value="Unassembled WGS sequence"/>
</dbReference>
<comment type="caution">
    <text evidence="2">The sequence shown here is derived from an EMBL/GenBank/DDBJ whole genome shotgun (WGS) entry which is preliminary data.</text>
</comment>
<proteinExistence type="predicted"/>
<feature type="region of interest" description="Disordered" evidence="1">
    <location>
        <begin position="1"/>
        <end position="95"/>
    </location>
</feature>
<accession>A0A7C8TZY6</accession>